<comment type="caution">
    <text evidence="2">The sequence shown here is derived from an EMBL/GenBank/DDBJ whole genome shotgun (WGS) entry which is preliminary data.</text>
</comment>
<evidence type="ECO:0000256" key="1">
    <source>
        <dbReference type="SAM" id="MobiDB-lite"/>
    </source>
</evidence>
<protein>
    <submittedName>
        <fullName evidence="2">Uncharacterized protein</fullName>
    </submittedName>
</protein>
<feature type="region of interest" description="Disordered" evidence="1">
    <location>
        <begin position="39"/>
        <end position="69"/>
    </location>
</feature>
<sequence length="179" mass="19162">MNYHIVLVENQTNSHAGFQDTEKSGEEGTQTYVLFPVLSDGLTNPKNNKDAHTDGKEHDDDIQKSVSPDIYSASCGDLTREQGDKAEIKDKGKSPVVTITGFKDLNKEFTECINNSNNGVNAAGSSVFAAGLNFTNSTNDFSASGPSNAAMPNLEDLSHNANDVCAEADINNMESIISL</sequence>
<dbReference type="EMBL" id="BKCJ011088454">
    <property type="protein sequence ID" value="GFC83243.1"/>
    <property type="molecule type" value="Genomic_DNA"/>
</dbReference>
<name>A0A699RBP1_TANCI</name>
<gene>
    <name evidence="2" type="ORF">Tci_855213</name>
</gene>
<reference evidence="2" key="1">
    <citation type="journal article" date="2019" name="Sci. Rep.">
        <title>Draft genome of Tanacetum cinerariifolium, the natural source of mosquito coil.</title>
        <authorList>
            <person name="Yamashiro T."/>
            <person name="Shiraishi A."/>
            <person name="Satake H."/>
            <person name="Nakayama K."/>
        </authorList>
    </citation>
    <scope>NUCLEOTIDE SEQUENCE</scope>
</reference>
<organism evidence="2">
    <name type="scientific">Tanacetum cinerariifolium</name>
    <name type="common">Dalmatian daisy</name>
    <name type="synonym">Chrysanthemum cinerariifolium</name>
    <dbReference type="NCBI Taxonomy" id="118510"/>
    <lineage>
        <taxon>Eukaryota</taxon>
        <taxon>Viridiplantae</taxon>
        <taxon>Streptophyta</taxon>
        <taxon>Embryophyta</taxon>
        <taxon>Tracheophyta</taxon>
        <taxon>Spermatophyta</taxon>
        <taxon>Magnoliopsida</taxon>
        <taxon>eudicotyledons</taxon>
        <taxon>Gunneridae</taxon>
        <taxon>Pentapetalae</taxon>
        <taxon>asterids</taxon>
        <taxon>campanulids</taxon>
        <taxon>Asterales</taxon>
        <taxon>Asteraceae</taxon>
        <taxon>Asteroideae</taxon>
        <taxon>Anthemideae</taxon>
        <taxon>Anthemidinae</taxon>
        <taxon>Tanacetum</taxon>
    </lineage>
</organism>
<dbReference type="AlphaFoldDB" id="A0A699RBP1"/>
<evidence type="ECO:0000313" key="2">
    <source>
        <dbReference type="EMBL" id="GFC83243.1"/>
    </source>
</evidence>
<proteinExistence type="predicted"/>
<accession>A0A699RBP1</accession>
<feature type="non-terminal residue" evidence="2">
    <location>
        <position position="179"/>
    </location>
</feature>
<feature type="compositionally biased region" description="Basic and acidic residues" evidence="1">
    <location>
        <begin position="47"/>
        <end position="63"/>
    </location>
</feature>